<dbReference type="AlphaFoldDB" id="A0A0D8ZUW7"/>
<organism evidence="1 2">
    <name type="scientific">Aliterella atlantica CENA595</name>
    <dbReference type="NCBI Taxonomy" id="1618023"/>
    <lineage>
        <taxon>Bacteria</taxon>
        <taxon>Bacillati</taxon>
        <taxon>Cyanobacteriota</taxon>
        <taxon>Cyanophyceae</taxon>
        <taxon>Chroococcidiopsidales</taxon>
        <taxon>Aliterellaceae</taxon>
        <taxon>Aliterella</taxon>
    </lineage>
</organism>
<dbReference type="SUPFAM" id="SSF48371">
    <property type="entry name" value="ARM repeat"/>
    <property type="match status" value="1"/>
</dbReference>
<dbReference type="STRING" id="1618023.UH38_06365"/>
<dbReference type="InterPro" id="IPR016024">
    <property type="entry name" value="ARM-type_fold"/>
</dbReference>
<accession>A0A0D8ZUW7</accession>
<dbReference type="OrthoDB" id="517001at2"/>
<evidence type="ECO:0000313" key="1">
    <source>
        <dbReference type="EMBL" id="KJH72530.1"/>
    </source>
</evidence>
<sequence>MAIETVKASIFKYLSHLHDADYMAKIATSMPVLEFENIISLLLQSVDDETVGLTTLFITDLVMAGSHHPQCEEFRKQYPNSLIVKTLEQMVFSTNHYICTRAVYTLGKTCSYSSVDAINQAFVKLRDIAPLALPRLIGEMGWLGADNFWELLDSMISSPVYMTRWAVLDILHEFNGDEPKEENGLYQRKYRCIEQLRQDSNKYVRLEAEYEYQLLKFRSQSYELPKAIRRRMRKELIRQYKPTHSFAEISSRFKRHLSDNELKEYSVSELEEFIDAIFA</sequence>
<reference evidence="1 2" key="1">
    <citation type="submission" date="2015-02" db="EMBL/GenBank/DDBJ databases">
        <title>Draft genome of a novel marine cyanobacterium (Chroococcales) isolated from South Atlantic Ocean.</title>
        <authorList>
            <person name="Rigonato J."/>
            <person name="Alvarenga D.O."/>
            <person name="Branco L.H."/>
            <person name="Varani A.M."/>
            <person name="Brandini F.P."/>
            <person name="Fiore M.F."/>
        </authorList>
    </citation>
    <scope>NUCLEOTIDE SEQUENCE [LARGE SCALE GENOMIC DNA]</scope>
    <source>
        <strain evidence="1 2">CENA595</strain>
    </source>
</reference>
<comment type="caution">
    <text evidence="1">The sequence shown here is derived from an EMBL/GenBank/DDBJ whole genome shotgun (WGS) entry which is preliminary data.</text>
</comment>
<dbReference type="Proteomes" id="UP000032452">
    <property type="component" value="Unassembled WGS sequence"/>
</dbReference>
<evidence type="ECO:0000313" key="2">
    <source>
        <dbReference type="Proteomes" id="UP000032452"/>
    </source>
</evidence>
<proteinExistence type="predicted"/>
<protein>
    <submittedName>
        <fullName evidence="1">Uncharacterized protein</fullName>
    </submittedName>
</protein>
<dbReference type="EMBL" id="JYON01000005">
    <property type="protein sequence ID" value="KJH72530.1"/>
    <property type="molecule type" value="Genomic_DNA"/>
</dbReference>
<gene>
    <name evidence="1" type="ORF">UH38_06365</name>
</gene>
<dbReference type="RefSeq" id="WP_045053953.1">
    <property type="nucleotide sequence ID" value="NZ_CAWMDP010000032.1"/>
</dbReference>
<keyword evidence="2" id="KW-1185">Reference proteome</keyword>
<name>A0A0D8ZUW7_9CYAN</name>